<keyword evidence="2" id="KW-1185">Reference proteome</keyword>
<dbReference type="Proteomes" id="UP000831327">
    <property type="component" value="Chromosome"/>
</dbReference>
<reference evidence="1 2" key="1">
    <citation type="journal article" date="2016" name="Microbes Environ.">
        <title>Phylogenetically diverse aerobic anoxygenic phototrophic bacteria isolated from epilithic biofilms in Tama river, Japan.</title>
        <authorList>
            <person name="Hirose S."/>
            <person name="Matsuura K."/>
            <person name="Haruta S."/>
        </authorList>
    </citation>
    <scope>NUCLEOTIDE SEQUENCE [LARGE SCALE GENOMIC DNA]</scope>
    <source>
        <strain evidence="1 2">S08</strain>
    </source>
</reference>
<dbReference type="EMBL" id="AP025637">
    <property type="protein sequence ID" value="BDG73638.1"/>
    <property type="molecule type" value="Genomic_DNA"/>
</dbReference>
<proteinExistence type="predicted"/>
<sequence length="220" mass="24266">MGRYHARQSRRNILSVLARSPTIFRLPTLRRSNADPAAFGAFLQRQAAFVAQKTVIDYCRVKSGRHERQVFSDPDFQAALRHCRWQVYLGSLADMGALAEAWLRPHVPGREGALADALIGLHAAALAAEPPPPEEAESARHAAGAFARQLDTLQRQPPIPAQKMPLQADAPLLATIPIHPDQRIGETPAIRGALRFHVVSSQQEMERRFDPARLGANLVT</sequence>
<evidence type="ECO:0000313" key="2">
    <source>
        <dbReference type="Proteomes" id="UP000831327"/>
    </source>
</evidence>
<organism evidence="1 2">
    <name type="scientific">Roseomonas fluvialis</name>
    <dbReference type="NCBI Taxonomy" id="1750527"/>
    <lineage>
        <taxon>Bacteria</taxon>
        <taxon>Pseudomonadati</taxon>
        <taxon>Pseudomonadota</taxon>
        <taxon>Alphaproteobacteria</taxon>
        <taxon>Acetobacterales</taxon>
        <taxon>Roseomonadaceae</taxon>
        <taxon>Roseomonas</taxon>
    </lineage>
</organism>
<protein>
    <submittedName>
        <fullName evidence="1">Uncharacterized protein</fullName>
    </submittedName>
</protein>
<evidence type="ECO:0000313" key="1">
    <source>
        <dbReference type="EMBL" id="BDG73638.1"/>
    </source>
</evidence>
<name>A0ABN6P7A2_9PROT</name>
<accession>A0ABN6P7A2</accession>
<gene>
    <name evidence="1" type="ORF">Rmf_35670</name>
</gene>